<keyword evidence="3" id="KW-1185">Reference proteome</keyword>
<comment type="caution">
    <text evidence="2">The sequence shown here is derived from an EMBL/GenBank/DDBJ whole genome shotgun (WGS) entry which is preliminary data.</text>
</comment>
<dbReference type="EMBL" id="JACBZR010000001">
    <property type="protein sequence ID" value="NYI81083.1"/>
    <property type="molecule type" value="Genomic_DNA"/>
</dbReference>
<evidence type="ECO:0008006" key="4">
    <source>
        <dbReference type="Google" id="ProtNLM"/>
    </source>
</evidence>
<accession>A0A7Z0DSZ1</accession>
<protein>
    <recommendedName>
        <fullName evidence="4">DUF2613 family protein</fullName>
    </recommendedName>
</protein>
<organism evidence="2 3">
    <name type="scientific">Nocardioides panzhihuensis</name>
    <dbReference type="NCBI Taxonomy" id="860243"/>
    <lineage>
        <taxon>Bacteria</taxon>
        <taxon>Bacillati</taxon>
        <taxon>Actinomycetota</taxon>
        <taxon>Actinomycetes</taxon>
        <taxon>Propionibacteriales</taxon>
        <taxon>Nocardioidaceae</taxon>
        <taxon>Nocardioides</taxon>
    </lineage>
</organism>
<dbReference type="Proteomes" id="UP000564496">
    <property type="component" value="Unassembled WGS sequence"/>
</dbReference>
<dbReference type="AlphaFoldDB" id="A0A7Z0DSZ1"/>
<feature type="region of interest" description="Disordered" evidence="1">
    <location>
        <begin position="32"/>
        <end position="71"/>
    </location>
</feature>
<reference evidence="2 3" key="1">
    <citation type="submission" date="2020-07" db="EMBL/GenBank/DDBJ databases">
        <title>Sequencing the genomes of 1000 actinobacteria strains.</title>
        <authorList>
            <person name="Klenk H.-P."/>
        </authorList>
    </citation>
    <scope>NUCLEOTIDE SEQUENCE [LARGE SCALE GENOMIC DNA]</scope>
    <source>
        <strain evidence="2 3">DSM 26487</strain>
    </source>
</reference>
<name>A0A7Z0DSZ1_9ACTN</name>
<sequence>MSVSRKILVIAVVGALLLGLVGAIGAAVLGGEETPAKRPTSEQPATPREGPAVTELHEDAFAPQGEVGADH</sequence>
<evidence type="ECO:0000313" key="3">
    <source>
        <dbReference type="Proteomes" id="UP000564496"/>
    </source>
</evidence>
<evidence type="ECO:0000256" key="1">
    <source>
        <dbReference type="SAM" id="MobiDB-lite"/>
    </source>
</evidence>
<evidence type="ECO:0000313" key="2">
    <source>
        <dbReference type="EMBL" id="NYI81083.1"/>
    </source>
</evidence>
<proteinExistence type="predicted"/>
<gene>
    <name evidence="2" type="ORF">BJ988_005731</name>
</gene>
<dbReference type="RefSeq" id="WP_179661186.1">
    <property type="nucleotide sequence ID" value="NZ_JACBZR010000001.1"/>
</dbReference>